<organism evidence="1 2">
    <name type="scientific">Funneliformis mosseae</name>
    <name type="common">Endomycorrhizal fungus</name>
    <name type="synonym">Glomus mosseae</name>
    <dbReference type="NCBI Taxonomy" id="27381"/>
    <lineage>
        <taxon>Eukaryota</taxon>
        <taxon>Fungi</taxon>
        <taxon>Fungi incertae sedis</taxon>
        <taxon>Mucoromycota</taxon>
        <taxon>Glomeromycotina</taxon>
        <taxon>Glomeromycetes</taxon>
        <taxon>Glomerales</taxon>
        <taxon>Glomeraceae</taxon>
        <taxon>Funneliformis</taxon>
    </lineage>
</organism>
<dbReference type="Proteomes" id="UP000789375">
    <property type="component" value="Unassembled WGS sequence"/>
</dbReference>
<dbReference type="InterPro" id="IPR043502">
    <property type="entry name" value="DNA/RNA_pol_sf"/>
</dbReference>
<evidence type="ECO:0000313" key="2">
    <source>
        <dbReference type="Proteomes" id="UP000789375"/>
    </source>
</evidence>
<feature type="non-terminal residue" evidence="1">
    <location>
        <position position="41"/>
    </location>
</feature>
<evidence type="ECO:0000313" key="1">
    <source>
        <dbReference type="EMBL" id="CAG8726562.1"/>
    </source>
</evidence>
<proteinExistence type="predicted"/>
<dbReference type="EMBL" id="CAJVPP010015323">
    <property type="protein sequence ID" value="CAG8726562.1"/>
    <property type="molecule type" value="Genomic_DNA"/>
</dbReference>
<gene>
    <name evidence="1" type="ORF">FMOSSE_LOCUS15382</name>
</gene>
<dbReference type="Gene3D" id="3.10.10.10">
    <property type="entry name" value="HIV Type 1 Reverse Transcriptase, subunit A, domain 1"/>
    <property type="match status" value="1"/>
</dbReference>
<accession>A0A9N9I8R1</accession>
<keyword evidence="2" id="KW-1185">Reference proteome</keyword>
<name>A0A9N9I8R1_FUNMO</name>
<protein>
    <submittedName>
        <fullName evidence="1">10176_t:CDS:1</fullName>
    </submittedName>
</protein>
<comment type="caution">
    <text evidence="1">The sequence shown here is derived from an EMBL/GenBank/DDBJ whole genome shotgun (WGS) entry which is preliminary data.</text>
</comment>
<sequence>MLEKRIIQTLESLWASPIVIVSKKTGDLRICVNYHPLNSVT</sequence>
<dbReference type="SUPFAM" id="SSF56672">
    <property type="entry name" value="DNA/RNA polymerases"/>
    <property type="match status" value="1"/>
</dbReference>
<dbReference type="AlphaFoldDB" id="A0A9N9I8R1"/>
<reference evidence="1" key="1">
    <citation type="submission" date="2021-06" db="EMBL/GenBank/DDBJ databases">
        <authorList>
            <person name="Kallberg Y."/>
            <person name="Tangrot J."/>
            <person name="Rosling A."/>
        </authorList>
    </citation>
    <scope>NUCLEOTIDE SEQUENCE</scope>
    <source>
        <strain evidence="1">87-6 pot B 2015</strain>
    </source>
</reference>